<dbReference type="CDD" id="cd02440">
    <property type="entry name" value="AdoMet_MTases"/>
    <property type="match status" value="1"/>
</dbReference>
<dbReference type="REBASE" id="176313">
    <property type="entry name" value="M.Pab131ORF4745P"/>
</dbReference>
<dbReference type="GO" id="GO:0005737">
    <property type="term" value="C:cytoplasm"/>
    <property type="evidence" value="ECO:0007669"/>
    <property type="project" value="TreeGrafter"/>
</dbReference>
<dbReference type="Gene3D" id="3.40.50.150">
    <property type="entry name" value="Vaccinia Virus protein VP39"/>
    <property type="match status" value="1"/>
</dbReference>
<dbReference type="PANTHER" id="PTHR13370:SF24">
    <property type="entry name" value="TYPE III RESTRICTION-MODIFICATION ENZYME STYLTI MOD SUBUNIT"/>
    <property type="match status" value="1"/>
</dbReference>
<proteinExistence type="predicted"/>
<gene>
    <name evidence="7" type="ORF">BCY86_04745</name>
</gene>
<evidence type="ECO:0000256" key="3">
    <source>
        <dbReference type="ARBA" id="ARBA00022679"/>
    </source>
</evidence>
<dbReference type="STRING" id="1882918.BCY86_04745"/>
<accession>A0A1L6MZS7</accession>
<evidence type="ECO:0000256" key="1">
    <source>
        <dbReference type="ARBA" id="ARBA00011900"/>
    </source>
</evidence>
<comment type="catalytic activity">
    <reaction evidence="5">
        <text>a 2'-deoxyadenosine in DNA + S-adenosyl-L-methionine = an N(6)-methyl-2'-deoxyadenosine in DNA + S-adenosyl-L-homocysteine + H(+)</text>
        <dbReference type="Rhea" id="RHEA:15197"/>
        <dbReference type="Rhea" id="RHEA-COMP:12418"/>
        <dbReference type="Rhea" id="RHEA-COMP:12419"/>
        <dbReference type="ChEBI" id="CHEBI:15378"/>
        <dbReference type="ChEBI" id="CHEBI:57856"/>
        <dbReference type="ChEBI" id="CHEBI:59789"/>
        <dbReference type="ChEBI" id="CHEBI:90615"/>
        <dbReference type="ChEBI" id="CHEBI:90616"/>
        <dbReference type="EC" id="2.1.1.72"/>
    </reaction>
</comment>
<keyword evidence="3" id="KW-0808">Transferase</keyword>
<feature type="domain" description="DNA methylase N-4/N-6" evidence="6">
    <location>
        <begin position="29"/>
        <end position="283"/>
    </location>
</feature>
<evidence type="ECO:0000256" key="5">
    <source>
        <dbReference type="ARBA" id="ARBA00047942"/>
    </source>
</evidence>
<dbReference type="InterPro" id="IPR002295">
    <property type="entry name" value="N4/N6-MTase_EcoPI_Mod-like"/>
</dbReference>
<dbReference type="GO" id="GO:0009007">
    <property type="term" value="F:site-specific DNA-methyltransferase (adenine-specific) activity"/>
    <property type="evidence" value="ECO:0007669"/>
    <property type="project" value="UniProtKB-EC"/>
</dbReference>
<dbReference type="InterPro" id="IPR029063">
    <property type="entry name" value="SAM-dependent_MTases_sf"/>
</dbReference>
<protein>
    <recommendedName>
        <fullName evidence="1">site-specific DNA-methyltransferase (adenine-specific)</fullName>
        <ecNumber evidence="1">2.1.1.72</ecNumber>
    </recommendedName>
</protein>
<dbReference type="KEGG" id="pabo:BCY86_04745"/>
<evidence type="ECO:0000313" key="8">
    <source>
        <dbReference type="Proteomes" id="UP000185544"/>
    </source>
</evidence>
<dbReference type="SUPFAM" id="SSF53335">
    <property type="entry name" value="S-adenosyl-L-methionine-dependent methyltransferases"/>
    <property type="match status" value="1"/>
</dbReference>
<keyword evidence="2" id="KW-0489">Methyltransferase</keyword>
<sequence>MKQSERLPRQVIHGDALHLDRWIAPRRADLAYLDPPFSVGIRFRVRRKKRDKEKDVSSFASFAFADCWPSIESYLEWMKPRIIVAREILSSEGTLWLHLDYRAIHEAKLLCDHIFGRTHFLGEVIWTPGNGGRSVLRPSMTHQTLLLYRKGKTWIWNYRDPCLRESYARTSLTMHFSSQDSAGRRYRERVVGQKRYRYYADEGRAIGSVWTDCPAMVANAPLFRERTGYPTQKPEKLMERIIRASTHQGALIIDPFCGSGTTLYVAARLGRSFVGCDSSPIAIDTVCQRLRNAGISFKLQTMQQSP</sequence>
<dbReference type="PANTHER" id="PTHR13370">
    <property type="entry name" value="RNA METHYLASE-RELATED"/>
    <property type="match status" value="1"/>
</dbReference>
<dbReference type="Pfam" id="PF01555">
    <property type="entry name" value="N6_N4_Mtase"/>
    <property type="match status" value="1"/>
</dbReference>
<dbReference type="GO" id="GO:0003677">
    <property type="term" value="F:DNA binding"/>
    <property type="evidence" value="ECO:0007669"/>
    <property type="project" value="InterPro"/>
</dbReference>
<name>A0A1L6MZS7_9BACT</name>
<keyword evidence="8" id="KW-1185">Reference proteome</keyword>
<evidence type="ECO:0000256" key="2">
    <source>
        <dbReference type="ARBA" id="ARBA00022603"/>
    </source>
</evidence>
<dbReference type="EC" id="2.1.1.72" evidence="1"/>
<organism evidence="7 8">
    <name type="scientific">Pajaroellobacter abortibovis</name>
    <dbReference type="NCBI Taxonomy" id="1882918"/>
    <lineage>
        <taxon>Bacteria</taxon>
        <taxon>Pseudomonadati</taxon>
        <taxon>Myxococcota</taxon>
        <taxon>Polyangia</taxon>
        <taxon>Polyangiales</taxon>
        <taxon>Polyangiaceae</taxon>
    </lineage>
</organism>
<reference evidence="7 8" key="1">
    <citation type="submission" date="2016-08" db="EMBL/GenBank/DDBJ databases">
        <title>Identification and validation of antigenic proteins from Pajaroellobacter abortibovis using de-novo genome sequence assembly and reverse vaccinology.</title>
        <authorList>
            <person name="Welly B.T."/>
            <person name="Miller M.R."/>
            <person name="Stott J.L."/>
            <person name="Blanchard M.T."/>
            <person name="Islas-Trejo A.D."/>
            <person name="O'Rourke S.M."/>
            <person name="Young A.E."/>
            <person name="Medrano J.F."/>
            <person name="Van Eenennaam A.L."/>
        </authorList>
    </citation>
    <scope>NUCLEOTIDE SEQUENCE [LARGE SCALE GENOMIC DNA]</scope>
    <source>
        <strain evidence="7 8">BTF92-0548A/99-0131</strain>
    </source>
</reference>
<keyword evidence="4" id="KW-0949">S-adenosyl-L-methionine</keyword>
<evidence type="ECO:0000259" key="6">
    <source>
        <dbReference type="Pfam" id="PF01555"/>
    </source>
</evidence>
<dbReference type="AlphaFoldDB" id="A0A1L6MZS7"/>
<dbReference type="GO" id="GO:0032259">
    <property type="term" value="P:methylation"/>
    <property type="evidence" value="ECO:0007669"/>
    <property type="project" value="UniProtKB-KW"/>
</dbReference>
<dbReference type="PRINTS" id="PR00506">
    <property type="entry name" value="D21N6MTFRASE"/>
</dbReference>
<evidence type="ECO:0000256" key="4">
    <source>
        <dbReference type="ARBA" id="ARBA00022691"/>
    </source>
</evidence>
<dbReference type="InterPro" id="IPR002941">
    <property type="entry name" value="DNA_methylase_N4/N6"/>
</dbReference>
<evidence type="ECO:0000313" key="7">
    <source>
        <dbReference type="EMBL" id="APS00895.1"/>
    </source>
</evidence>
<dbReference type="GO" id="GO:0008170">
    <property type="term" value="F:N-methyltransferase activity"/>
    <property type="evidence" value="ECO:0007669"/>
    <property type="project" value="InterPro"/>
</dbReference>
<dbReference type="EMBL" id="CP016908">
    <property type="protein sequence ID" value="APS00895.1"/>
    <property type="molecule type" value="Genomic_DNA"/>
</dbReference>
<dbReference type="Proteomes" id="UP000185544">
    <property type="component" value="Chromosome"/>
</dbReference>